<accession>A0AAW1PYS6</accession>
<keyword evidence="1" id="KW-0175">Coiled coil</keyword>
<evidence type="ECO:0000313" key="3">
    <source>
        <dbReference type="EMBL" id="KAK9814521.1"/>
    </source>
</evidence>
<evidence type="ECO:0000256" key="2">
    <source>
        <dbReference type="SAM" id="MobiDB-lite"/>
    </source>
</evidence>
<dbReference type="EMBL" id="JALJOR010000007">
    <property type="protein sequence ID" value="KAK9814521.1"/>
    <property type="molecule type" value="Genomic_DNA"/>
</dbReference>
<evidence type="ECO:0000313" key="4">
    <source>
        <dbReference type="Proteomes" id="UP001489004"/>
    </source>
</evidence>
<reference evidence="3 4" key="1">
    <citation type="journal article" date="2024" name="Nat. Commun.">
        <title>Phylogenomics reveals the evolutionary origins of lichenization in chlorophyte algae.</title>
        <authorList>
            <person name="Puginier C."/>
            <person name="Libourel C."/>
            <person name="Otte J."/>
            <person name="Skaloud P."/>
            <person name="Haon M."/>
            <person name="Grisel S."/>
            <person name="Petersen M."/>
            <person name="Berrin J.G."/>
            <person name="Delaux P.M."/>
            <person name="Dal Grande F."/>
            <person name="Keller J."/>
        </authorList>
    </citation>
    <scope>NUCLEOTIDE SEQUENCE [LARGE SCALE GENOMIC DNA]</scope>
    <source>
        <strain evidence="3 4">SAG 2043</strain>
    </source>
</reference>
<comment type="caution">
    <text evidence="3">The sequence shown here is derived from an EMBL/GenBank/DDBJ whole genome shotgun (WGS) entry which is preliminary data.</text>
</comment>
<evidence type="ECO:0000256" key="1">
    <source>
        <dbReference type="SAM" id="Coils"/>
    </source>
</evidence>
<protein>
    <submittedName>
        <fullName evidence="3">Uncharacterized protein</fullName>
    </submittedName>
</protein>
<feature type="compositionally biased region" description="Low complexity" evidence="2">
    <location>
        <begin position="514"/>
        <end position="525"/>
    </location>
</feature>
<name>A0AAW1PYS6_9CHLO</name>
<proteinExistence type="predicted"/>
<sequence>MDVTGLPDDSFLSALSQPLFIQTPLQVILQTLFTTVRSQATALADLQAKVDASETSQASSRALLLHRLSALEEDTAELRHNTNVQQQTQGEALNNRLVSLETTCKDNQKAIKHVEQNIDEEVEPRILQLERKLYATDNLAGRAMAVDEIADVLGVTIHRVMPVVPEEPVAPNSASPAPRPSVHHPAAPEAGIPEKAATRRSTTGDVTNPGVLSKLQQDFKMSEAREVDMKRKLEDMQATLLAVQRALDGSEARIEKRIAQLENDAKFAKRRPTMALSEGLSPRALATRREETGPTFADISALQDQFRATHSDVTSVAARIAALESRLPRMQEELAASVTTAATTLRKESIAKNAALQEDISQLNDDMRQLQTQVLDLEAKATAGPPEPAPFNVDTEAIVLQVQQRLEEQHDFGRITEQAVAAALDAFNEAAEQEALAAAKQNGLATRFRCLSCDADLRHQRPVVLNAMQSRQGLIPKVDALMAREAASPPAGPGLGAGEMRRLQELAAERESPHGSSPGSSPAHSKTTTPHHSPPRQHPATSGLDRDVHGLQTNPEDIQRPGTSVPRERLVKFSGGDPLSLLQQPDQASKLRQMAEDDAESASMPSQAGNIAGSRARGIPLGDVVVSADVWETSAPKREPSGMLLELVGYRASTFLKAVHQQ</sequence>
<organism evidence="3 4">
    <name type="scientific">[Myrmecia] bisecta</name>
    <dbReference type="NCBI Taxonomy" id="41462"/>
    <lineage>
        <taxon>Eukaryota</taxon>
        <taxon>Viridiplantae</taxon>
        <taxon>Chlorophyta</taxon>
        <taxon>core chlorophytes</taxon>
        <taxon>Trebouxiophyceae</taxon>
        <taxon>Trebouxiales</taxon>
        <taxon>Trebouxiaceae</taxon>
        <taxon>Myrmecia</taxon>
    </lineage>
</organism>
<gene>
    <name evidence="3" type="ORF">WJX72_007294</name>
</gene>
<dbReference type="Proteomes" id="UP001489004">
    <property type="component" value="Unassembled WGS sequence"/>
</dbReference>
<keyword evidence="4" id="KW-1185">Reference proteome</keyword>
<feature type="region of interest" description="Disordered" evidence="2">
    <location>
        <begin position="507"/>
        <end position="615"/>
    </location>
</feature>
<feature type="coiled-coil region" evidence="1">
    <location>
        <begin position="346"/>
        <end position="380"/>
    </location>
</feature>
<feature type="coiled-coil region" evidence="1">
    <location>
        <begin position="233"/>
        <end position="271"/>
    </location>
</feature>
<dbReference type="AlphaFoldDB" id="A0AAW1PYS6"/>
<feature type="region of interest" description="Disordered" evidence="2">
    <location>
        <begin position="168"/>
        <end position="212"/>
    </location>
</feature>